<protein>
    <submittedName>
        <fullName evidence="2">Uncharacterized protein</fullName>
    </submittedName>
</protein>
<dbReference type="EMBL" id="MSCH01000003">
    <property type="protein sequence ID" value="PQJ53413.1"/>
    <property type="molecule type" value="Genomic_DNA"/>
</dbReference>
<dbReference type="InterPro" id="IPR007359">
    <property type="entry name" value="SigmaE_reg_RseC_MucC"/>
</dbReference>
<reference evidence="2 3" key="1">
    <citation type="submission" date="2016-12" db="EMBL/GenBank/DDBJ databases">
        <title>Diversity of luminous bacteria.</title>
        <authorList>
            <person name="Yoshizawa S."/>
            <person name="Kogure K."/>
        </authorList>
    </citation>
    <scope>NUCLEOTIDE SEQUENCE [LARGE SCALE GENOMIC DNA]</scope>
    <source>
        <strain evidence="2 3">SA4-48</strain>
    </source>
</reference>
<dbReference type="OrthoDB" id="9795854at2"/>
<dbReference type="RefSeq" id="WP_105051895.1">
    <property type="nucleotide sequence ID" value="NZ_BMYG01000003.1"/>
</dbReference>
<dbReference type="PANTHER" id="PTHR35867:SF1">
    <property type="entry name" value="PROTEIN RSEC"/>
    <property type="match status" value="1"/>
</dbReference>
<evidence type="ECO:0000313" key="2">
    <source>
        <dbReference type="EMBL" id="PQJ53413.1"/>
    </source>
</evidence>
<keyword evidence="1" id="KW-0812">Transmembrane</keyword>
<proteinExistence type="predicted"/>
<evidence type="ECO:0000313" key="3">
    <source>
        <dbReference type="Proteomes" id="UP000239007"/>
    </source>
</evidence>
<organism evidence="2 3">
    <name type="scientific">Psychrosphaera saromensis</name>
    <dbReference type="NCBI Taxonomy" id="716813"/>
    <lineage>
        <taxon>Bacteria</taxon>
        <taxon>Pseudomonadati</taxon>
        <taxon>Pseudomonadota</taxon>
        <taxon>Gammaproteobacteria</taxon>
        <taxon>Alteromonadales</taxon>
        <taxon>Pseudoalteromonadaceae</taxon>
        <taxon>Psychrosphaera</taxon>
    </lineage>
</organism>
<dbReference type="InterPro" id="IPR026268">
    <property type="entry name" value="RseC"/>
</dbReference>
<keyword evidence="1" id="KW-1133">Transmembrane helix</keyword>
<keyword evidence="1" id="KW-0472">Membrane</keyword>
<dbReference type="Proteomes" id="UP000239007">
    <property type="component" value="Unassembled WGS sequence"/>
</dbReference>
<comment type="caution">
    <text evidence="2">The sequence shown here is derived from an EMBL/GenBank/DDBJ whole genome shotgun (WGS) entry which is preliminary data.</text>
</comment>
<feature type="transmembrane region" description="Helical" evidence="1">
    <location>
        <begin position="106"/>
        <end position="126"/>
    </location>
</feature>
<keyword evidence="3" id="KW-1185">Reference proteome</keyword>
<dbReference type="AlphaFoldDB" id="A0A2S7UTZ0"/>
<evidence type="ECO:0000256" key="1">
    <source>
        <dbReference type="SAM" id="Phobius"/>
    </source>
</evidence>
<dbReference type="PIRSF" id="PIRSF004923">
    <property type="entry name" value="RseC"/>
    <property type="match status" value="1"/>
</dbReference>
<dbReference type="Pfam" id="PF04246">
    <property type="entry name" value="RseC_MucC"/>
    <property type="match status" value="1"/>
</dbReference>
<feature type="transmembrane region" description="Helical" evidence="1">
    <location>
        <begin position="79"/>
        <end position="100"/>
    </location>
</feature>
<gene>
    <name evidence="2" type="ORF">BTO11_06820</name>
</gene>
<dbReference type="PANTHER" id="PTHR35867">
    <property type="entry name" value="PROTEIN RSEC"/>
    <property type="match status" value="1"/>
</dbReference>
<accession>A0A2S7UTZ0</accession>
<sequence length="158" mass="17310">MIKEIGRVVDIQDGWLFVETAIKSTCNACAAKSNCGTSTIAKAFSSKSVINKVKNTLNAKVDESVEIGIPESSLLQGSFYLYLMPLLIAIFSAIATQLWLPQFMEITEGHVILATFLGGFLGFLLAKKLLNNSDVDKYQAVLIRIYDGKMVEAVIELD</sequence>
<name>A0A2S7UTZ0_9GAMM</name>